<dbReference type="Proteomes" id="UP000317909">
    <property type="component" value="Chromosome"/>
</dbReference>
<proteinExistence type="predicted"/>
<dbReference type="OrthoDB" id="291856at2"/>
<evidence type="ECO:0008006" key="3">
    <source>
        <dbReference type="Google" id="ProtNLM"/>
    </source>
</evidence>
<dbReference type="AlphaFoldDB" id="A0A517TW79"/>
<dbReference type="InterPro" id="IPR043519">
    <property type="entry name" value="NT_sf"/>
</dbReference>
<evidence type="ECO:0000313" key="2">
    <source>
        <dbReference type="Proteomes" id="UP000317909"/>
    </source>
</evidence>
<organism evidence="1 2">
    <name type="scientific">Lacipirellula limnantheis</name>
    <dbReference type="NCBI Taxonomy" id="2528024"/>
    <lineage>
        <taxon>Bacteria</taxon>
        <taxon>Pseudomonadati</taxon>
        <taxon>Planctomycetota</taxon>
        <taxon>Planctomycetia</taxon>
        <taxon>Pirellulales</taxon>
        <taxon>Lacipirellulaceae</taxon>
        <taxon>Lacipirellula</taxon>
    </lineage>
</organism>
<dbReference type="KEGG" id="llh:I41_18110"/>
<dbReference type="Gene3D" id="3.30.460.40">
    <property type="match status" value="1"/>
</dbReference>
<dbReference type="SUPFAM" id="SSF81301">
    <property type="entry name" value="Nucleotidyltransferase"/>
    <property type="match status" value="1"/>
</dbReference>
<sequence length="207" mass="23136">MQTYEALLNQDLNWALNEGSMHFEGNNAVHKTLRNIAARLDDLGVDYAIAGGMALFFHGYRRFTEDVDVLVTPEGLAVIHERLEGRGYIRPFEKSKNLRDADTRVKIDFLVTGQFPGDGKPGPVAFPAPGDVSIERDGVRIVDLQAMIQLKLASGKDPGRVKDLADVQELIRALQLPRDFAEKLDPSLQGSFESLWQAAQQERQDEF</sequence>
<name>A0A517TW79_9BACT</name>
<reference evidence="1 2" key="1">
    <citation type="submission" date="2019-02" db="EMBL/GenBank/DDBJ databases">
        <title>Deep-cultivation of Planctomycetes and their phenomic and genomic characterization uncovers novel biology.</title>
        <authorList>
            <person name="Wiegand S."/>
            <person name="Jogler M."/>
            <person name="Boedeker C."/>
            <person name="Pinto D."/>
            <person name="Vollmers J."/>
            <person name="Rivas-Marin E."/>
            <person name="Kohn T."/>
            <person name="Peeters S.H."/>
            <person name="Heuer A."/>
            <person name="Rast P."/>
            <person name="Oberbeckmann S."/>
            <person name="Bunk B."/>
            <person name="Jeske O."/>
            <person name="Meyerdierks A."/>
            <person name="Storesund J.E."/>
            <person name="Kallscheuer N."/>
            <person name="Luecker S."/>
            <person name="Lage O.M."/>
            <person name="Pohl T."/>
            <person name="Merkel B.J."/>
            <person name="Hornburger P."/>
            <person name="Mueller R.-W."/>
            <person name="Bruemmer F."/>
            <person name="Labrenz M."/>
            <person name="Spormann A.M."/>
            <person name="Op den Camp H."/>
            <person name="Overmann J."/>
            <person name="Amann R."/>
            <person name="Jetten M.S.M."/>
            <person name="Mascher T."/>
            <person name="Medema M.H."/>
            <person name="Devos D.P."/>
            <person name="Kaster A.-K."/>
            <person name="Ovreas L."/>
            <person name="Rohde M."/>
            <person name="Galperin M.Y."/>
            <person name="Jogler C."/>
        </authorList>
    </citation>
    <scope>NUCLEOTIDE SEQUENCE [LARGE SCALE GENOMIC DNA]</scope>
    <source>
        <strain evidence="1 2">I41</strain>
    </source>
</reference>
<gene>
    <name evidence="1" type="ORF">I41_18110</name>
</gene>
<dbReference type="EMBL" id="CP036339">
    <property type="protein sequence ID" value="QDT72629.1"/>
    <property type="molecule type" value="Genomic_DNA"/>
</dbReference>
<accession>A0A517TW79</accession>
<keyword evidence="2" id="KW-1185">Reference proteome</keyword>
<protein>
    <recommendedName>
        <fullName evidence="3">Nucleotidyl transferase AbiEii toxin, Type IV TA system</fullName>
    </recommendedName>
</protein>
<dbReference type="RefSeq" id="WP_145432176.1">
    <property type="nucleotide sequence ID" value="NZ_CP036339.1"/>
</dbReference>
<evidence type="ECO:0000313" key="1">
    <source>
        <dbReference type="EMBL" id="QDT72629.1"/>
    </source>
</evidence>